<dbReference type="PANTHER" id="PTHR42663:SF6">
    <property type="entry name" value="HYDROLASE C777.06C-RELATED"/>
    <property type="match status" value="1"/>
</dbReference>
<comment type="caution">
    <text evidence="2">The sequence shown here is derived from an EMBL/GenBank/DDBJ whole genome shotgun (WGS) entry which is preliminary data.</text>
</comment>
<accession>A0A7W5UK75</accession>
<sequence length="278" mass="31635">MKLTFFGTGTSSGNPSLGCDCRVCSSDDPRDRRLRTSALLETERGTRVLIDCSPDFRYQMLRWISTLTVDSPFRSFLSKAKQSNCIPQLIDGVLVTHFHYDHVGGLDDLRPFCIAQPMPIYADAKTCDYIRDKYPYCFYESEYTFVPRFHTIKLFPLKSFRIRELSVLPLQVLHGQMPILGFRIGKMAYLTDLKTLPEENLSYLHGLDTLVIDALQRGGNHPTHENIQDALALVERLAPRRTYLIHMSHNAGCHSEAQAFLPPSVSFAYDELAVEIPE</sequence>
<organism evidence="2 3">
    <name type="scientific">Alloprevotella rava</name>
    <dbReference type="NCBI Taxonomy" id="671218"/>
    <lineage>
        <taxon>Bacteria</taxon>
        <taxon>Pseudomonadati</taxon>
        <taxon>Bacteroidota</taxon>
        <taxon>Bacteroidia</taxon>
        <taxon>Bacteroidales</taxon>
        <taxon>Prevotellaceae</taxon>
        <taxon>Alloprevotella</taxon>
    </lineage>
</organism>
<dbReference type="Pfam" id="PF12706">
    <property type="entry name" value="Lactamase_B_2"/>
    <property type="match status" value="1"/>
</dbReference>
<dbReference type="SMART" id="SM00849">
    <property type="entry name" value="Lactamase_B"/>
    <property type="match status" value="1"/>
</dbReference>
<dbReference type="Proteomes" id="UP000541425">
    <property type="component" value="Unassembled WGS sequence"/>
</dbReference>
<dbReference type="CDD" id="cd16279">
    <property type="entry name" value="metallo-hydrolase-like_MBL-fold"/>
    <property type="match status" value="1"/>
</dbReference>
<evidence type="ECO:0000313" key="3">
    <source>
        <dbReference type="Proteomes" id="UP000541425"/>
    </source>
</evidence>
<dbReference type="AlphaFoldDB" id="A0A7W5UK75"/>
<proteinExistence type="predicted"/>
<reference evidence="2 3" key="1">
    <citation type="submission" date="2020-08" db="EMBL/GenBank/DDBJ databases">
        <title>Genomic Encyclopedia of Type Strains, Phase IV (KMG-IV): sequencing the most valuable type-strain genomes for metagenomic binning, comparative biology and taxonomic classification.</title>
        <authorList>
            <person name="Goeker M."/>
        </authorList>
    </citation>
    <scope>NUCLEOTIDE SEQUENCE [LARGE SCALE GENOMIC DNA]</scope>
    <source>
        <strain evidence="2 3">DSM 22548</strain>
    </source>
</reference>
<dbReference type="EC" id="3.1.4.55" evidence="2"/>
<dbReference type="PANTHER" id="PTHR42663">
    <property type="entry name" value="HYDROLASE C777.06C-RELATED-RELATED"/>
    <property type="match status" value="1"/>
</dbReference>
<feature type="domain" description="Metallo-beta-lactamase" evidence="1">
    <location>
        <begin position="34"/>
        <end position="249"/>
    </location>
</feature>
<protein>
    <submittedName>
        <fullName evidence="2">Phosphoribosyl 1,2-cyclic phosphate phosphodiesterase</fullName>
        <ecNumber evidence="2">3.1.4.55</ecNumber>
    </submittedName>
</protein>
<keyword evidence="2" id="KW-0378">Hydrolase</keyword>
<dbReference type="EMBL" id="JACICA010000007">
    <property type="protein sequence ID" value="MBB3702997.1"/>
    <property type="molecule type" value="Genomic_DNA"/>
</dbReference>
<dbReference type="SUPFAM" id="SSF56281">
    <property type="entry name" value="Metallo-hydrolase/oxidoreductase"/>
    <property type="match status" value="1"/>
</dbReference>
<dbReference type="InterPro" id="IPR001279">
    <property type="entry name" value="Metallo-B-lactamas"/>
</dbReference>
<evidence type="ECO:0000259" key="1">
    <source>
        <dbReference type="SMART" id="SM00849"/>
    </source>
</evidence>
<evidence type="ECO:0000313" key="2">
    <source>
        <dbReference type="EMBL" id="MBB3702997.1"/>
    </source>
</evidence>
<name>A0A7W5UK75_9BACT</name>
<dbReference type="InterPro" id="IPR036866">
    <property type="entry name" value="RibonucZ/Hydroxyglut_hydro"/>
</dbReference>
<gene>
    <name evidence="2" type="ORF">FHS60_001470</name>
</gene>
<dbReference type="Gene3D" id="3.60.15.10">
    <property type="entry name" value="Ribonuclease Z/Hydroxyacylglutathione hydrolase-like"/>
    <property type="match status" value="1"/>
</dbReference>
<dbReference type="GO" id="GO:0103043">
    <property type="term" value="F:phosphoribosyl 1,2-cyclic phosphate phosphodiesterase activity"/>
    <property type="evidence" value="ECO:0007669"/>
    <property type="project" value="UniProtKB-EC"/>
</dbReference>
<dbReference type="RefSeq" id="WP_183696887.1">
    <property type="nucleotide sequence ID" value="NZ_JACICA010000007.1"/>
</dbReference>